<evidence type="ECO:0000313" key="2">
    <source>
        <dbReference type="EMBL" id="KAL3420356.1"/>
    </source>
</evidence>
<feature type="compositionally biased region" description="Polar residues" evidence="1">
    <location>
        <begin position="1"/>
        <end position="18"/>
    </location>
</feature>
<dbReference type="CDD" id="cd07822">
    <property type="entry name" value="SRPBCC_4"/>
    <property type="match status" value="1"/>
</dbReference>
<dbReference type="Proteomes" id="UP001629113">
    <property type="component" value="Unassembled WGS sequence"/>
</dbReference>
<accession>A0ABR4PAL7</accession>
<dbReference type="InterPro" id="IPR023393">
    <property type="entry name" value="START-like_dom_sf"/>
</dbReference>
<organism evidence="2 3">
    <name type="scientific">Phlyctema vagabunda</name>
    <dbReference type="NCBI Taxonomy" id="108571"/>
    <lineage>
        <taxon>Eukaryota</taxon>
        <taxon>Fungi</taxon>
        <taxon>Dikarya</taxon>
        <taxon>Ascomycota</taxon>
        <taxon>Pezizomycotina</taxon>
        <taxon>Leotiomycetes</taxon>
        <taxon>Helotiales</taxon>
        <taxon>Dermateaceae</taxon>
        <taxon>Phlyctema</taxon>
    </lineage>
</organism>
<reference evidence="2 3" key="1">
    <citation type="submission" date="2024-06" db="EMBL/GenBank/DDBJ databases">
        <title>Complete genome of Phlyctema vagabunda strain 19-DSS-EL-015.</title>
        <authorList>
            <person name="Fiorenzani C."/>
        </authorList>
    </citation>
    <scope>NUCLEOTIDE SEQUENCE [LARGE SCALE GENOMIC DNA]</scope>
    <source>
        <strain evidence="2 3">19-DSS-EL-015</strain>
    </source>
</reference>
<gene>
    <name evidence="2" type="ORF">PVAG01_08855</name>
</gene>
<dbReference type="SUPFAM" id="SSF55961">
    <property type="entry name" value="Bet v1-like"/>
    <property type="match status" value="1"/>
</dbReference>
<comment type="caution">
    <text evidence="2">The sequence shown here is derived from an EMBL/GenBank/DDBJ whole genome shotgun (WGS) entry which is preliminary data.</text>
</comment>
<dbReference type="Gene3D" id="3.30.530.20">
    <property type="match status" value="1"/>
</dbReference>
<sequence>MASTKQTLSQVPTSQGHSEMTAPLPRPTVRSLGVFALRATIDIAAPPSAVLKATLAHHSYGMWNSFVPSITIKSQPPPPADPSKTLGRPDDLQLGSQFVMTVYMDGSGLKSAAELGSATSNPETITVLEELGDGRNGYRVAWKTSMFPDFLLNAERVQEMAENSDGGTTYTTWETFGGPLAYAVKLWSGRALVDRFGDWGRDLKRYVESR</sequence>
<proteinExistence type="predicted"/>
<keyword evidence="3" id="KW-1185">Reference proteome</keyword>
<feature type="region of interest" description="Disordered" evidence="1">
    <location>
        <begin position="1"/>
        <end position="25"/>
    </location>
</feature>
<evidence type="ECO:0000313" key="3">
    <source>
        <dbReference type="Proteomes" id="UP001629113"/>
    </source>
</evidence>
<protein>
    <submittedName>
        <fullName evidence="2">Uncharacterized protein</fullName>
    </submittedName>
</protein>
<name>A0ABR4PAL7_9HELO</name>
<dbReference type="EMBL" id="JBFCZG010000007">
    <property type="protein sequence ID" value="KAL3420356.1"/>
    <property type="molecule type" value="Genomic_DNA"/>
</dbReference>
<evidence type="ECO:0000256" key="1">
    <source>
        <dbReference type="SAM" id="MobiDB-lite"/>
    </source>
</evidence>